<dbReference type="PANTHER" id="PTHR48111:SF2">
    <property type="entry name" value="RESPONSE REGULATOR SAER"/>
    <property type="match status" value="1"/>
</dbReference>
<keyword evidence="2 8" id="KW-0597">Phosphoprotein</keyword>
<dbReference type="InterPro" id="IPR036388">
    <property type="entry name" value="WH-like_DNA-bd_sf"/>
</dbReference>
<dbReference type="CDD" id="cd17574">
    <property type="entry name" value="REC_OmpR"/>
    <property type="match status" value="1"/>
</dbReference>
<dbReference type="GO" id="GO:0032993">
    <property type="term" value="C:protein-DNA complex"/>
    <property type="evidence" value="ECO:0007669"/>
    <property type="project" value="TreeGrafter"/>
</dbReference>
<dbReference type="Pfam" id="PF00486">
    <property type="entry name" value="Trans_reg_C"/>
    <property type="match status" value="1"/>
</dbReference>
<keyword evidence="4" id="KW-0805">Transcription regulation</keyword>
<dbReference type="PROSITE" id="PS51755">
    <property type="entry name" value="OMPR_PHOB"/>
    <property type="match status" value="1"/>
</dbReference>
<keyword evidence="3" id="KW-0902">Two-component regulatory system</keyword>
<dbReference type="InterPro" id="IPR001867">
    <property type="entry name" value="OmpR/PhoB-type_DNA-bd"/>
</dbReference>
<dbReference type="EMBL" id="JAEAGR010000001">
    <property type="protein sequence ID" value="MBH1939280.1"/>
    <property type="molecule type" value="Genomic_DNA"/>
</dbReference>
<evidence type="ECO:0000256" key="9">
    <source>
        <dbReference type="PROSITE-ProRule" id="PRU01091"/>
    </source>
</evidence>
<feature type="modified residue" description="4-aspartylphosphate" evidence="8">
    <location>
        <position position="52"/>
    </location>
</feature>
<comment type="function">
    <text evidence="7">May play the central regulatory role in sporulation. It may be an element of the effector pathway responsible for the activation of sporulation genes in response to nutritional stress. Spo0A may act in concert with spo0H (a sigma factor) to control the expression of some genes that are critical to the sporulation process.</text>
</comment>
<dbReference type="InterPro" id="IPR011006">
    <property type="entry name" value="CheY-like_superfamily"/>
</dbReference>
<dbReference type="Gene3D" id="6.10.250.690">
    <property type="match status" value="1"/>
</dbReference>
<keyword evidence="6" id="KW-0804">Transcription</keyword>
<dbReference type="Gene3D" id="3.40.50.2300">
    <property type="match status" value="1"/>
</dbReference>
<evidence type="ECO:0000256" key="5">
    <source>
        <dbReference type="ARBA" id="ARBA00023125"/>
    </source>
</evidence>
<evidence type="ECO:0000256" key="4">
    <source>
        <dbReference type="ARBA" id="ARBA00023015"/>
    </source>
</evidence>
<protein>
    <recommendedName>
        <fullName evidence="1">Stage 0 sporulation protein A homolog</fullName>
    </recommendedName>
</protein>
<dbReference type="FunFam" id="1.10.10.10:FF:000018">
    <property type="entry name" value="DNA-binding response regulator ResD"/>
    <property type="match status" value="1"/>
</dbReference>
<evidence type="ECO:0000259" key="10">
    <source>
        <dbReference type="PROSITE" id="PS50110"/>
    </source>
</evidence>
<dbReference type="Proteomes" id="UP000623269">
    <property type="component" value="Unassembled WGS sequence"/>
</dbReference>
<dbReference type="GO" id="GO:0000156">
    <property type="term" value="F:phosphorelay response regulator activity"/>
    <property type="evidence" value="ECO:0007669"/>
    <property type="project" value="TreeGrafter"/>
</dbReference>
<evidence type="ECO:0000313" key="12">
    <source>
        <dbReference type="EMBL" id="MBH1939280.1"/>
    </source>
</evidence>
<sequence>MVDLLVIEDNIELGTILCDFLTRDGYSLYHAKSGEEGIEYLEGNTVKLVLLDIMLPELDGFGVCTTIRSKGNMPIIIMSAKVDKEDKITGLTLGADDYIEKPFDMEILSAKIKAQLRRSYDMKEKGKLLTDGNLTIDIDATTVYLEGKPLVMTLKEYELLILFIENKGKTLQKDWIFNKIWGMDSFSEPSTLTVHINKLREKVEKNPKEPKRIVTVWGVGYKYEAI</sequence>
<dbReference type="Pfam" id="PF00072">
    <property type="entry name" value="Response_reg"/>
    <property type="match status" value="1"/>
</dbReference>
<name>A0A8J7KUQ6_9FIRM</name>
<dbReference type="GO" id="GO:0000976">
    <property type="term" value="F:transcription cis-regulatory region binding"/>
    <property type="evidence" value="ECO:0007669"/>
    <property type="project" value="TreeGrafter"/>
</dbReference>
<gene>
    <name evidence="12" type="ORF">I5677_00065</name>
</gene>
<organism evidence="12 13">
    <name type="scientific">Mobilitalea sibirica</name>
    <dbReference type="NCBI Taxonomy" id="1462919"/>
    <lineage>
        <taxon>Bacteria</taxon>
        <taxon>Bacillati</taxon>
        <taxon>Bacillota</taxon>
        <taxon>Clostridia</taxon>
        <taxon>Lachnospirales</taxon>
        <taxon>Lachnospiraceae</taxon>
        <taxon>Mobilitalea</taxon>
    </lineage>
</organism>
<comment type="caution">
    <text evidence="12">The sequence shown here is derived from an EMBL/GenBank/DDBJ whole genome shotgun (WGS) entry which is preliminary data.</text>
</comment>
<dbReference type="GO" id="GO:0005829">
    <property type="term" value="C:cytosol"/>
    <property type="evidence" value="ECO:0007669"/>
    <property type="project" value="TreeGrafter"/>
</dbReference>
<proteinExistence type="predicted"/>
<dbReference type="PANTHER" id="PTHR48111">
    <property type="entry name" value="REGULATOR OF RPOS"/>
    <property type="match status" value="1"/>
</dbReference>
<evidence type="ECO:0000256" key="1">
    <source>
        <dbReference type="ARBA" id="ARBA00018672"/>
    </source>
</evidence>
<accession>A0A8J7KUQ6</accession>
<dbReference type="PROSITE" id="PS50110">
    <property type="entry name" value="RESPONSE_REGULATORY"/>
    <property type="match status" value="1"/>
</dbReference>
<evidence type="ECO:0000256" key="3">
    <source>
        <dbReference type="ARBA" id="ARBA00023012"/>
    </source>
</evidence>
<dbReference type="SUPFAM" id="SSF52172">
    <property type="entry name" value="CheY-like"/>
    <property type="match status" value="1"/>
</dbReference>
<reference evidence="12" key="1">
    <citation type="submission" date="2020-12" db="EMBL/GenBank/DDBJ databases">
        <title>M. sibirica DSM 26468T genome.</title>
        <authorList>
            <person name="Thieme N."/>
            <person name="Rettenmaier R."/>
            <person name="Zverlov V."/>
            <person name="Liebl W."/>
        </authorList>
    </citation>
    <scope>NUCLEOTIDE SEQUENCE</scope>
    <source>
        <strain evidence="12">DSM 26468</strain>
    </source>
</reference>
<evidence type="ECO:0000256" key="8">
    <source>
        <dbReference type="PROSITE-ProRule" id="PRU00169"/>
    </source>
</evidence>
<evidence type="ECO:0000313" key="13">
    <source>
        <dbReference type="Proteomes" id="UP000623269"/>
    </source>
</evidence>
<evidence type="ECO:0000256" key="7">
    <source>
        <dbReference type="ARBA" id="ARBA00024867"/>
    </source>
</evidence>
<dbReference type="InterPro" id="IPR039420">
    <property type="entry name" value="WalR-like"/>
</dbReference>
<feature type="domain" description="Response regulatory" evidence="10">
    <location>
        <begin position="3"/>
        <end position="116"/>
    </location>
</feature>
<dbReference type="Gene3D" id="1.10.10.10">
    <property type="entry name" value="Winged helix-like DNA-binding domain superfamily/Winged helix DNA-binding domain"/>
    <property type="match status" value="1"/>
</dbReference>
<evidence type="ECO:0000256" key="2">
    <source>
        <dbReference type="ARBA" id="ARBA00022553"/>
    </source>
</evidence>
<dbReference type="CDD" id="cd00383">
    <property type="entry name" value="trans_reg_C"/>
    <property type="match status" value="1"/>
</dbReference>
<dbReference type="InterPro" id="IPR001789">
    <property type="entry name" value="Sig_transdc_resp-reg_receiver"/>
</dbReference>
<feature type="DNA-binding region" description="OmpR/PhoB-type" evidence="9">
    <location>
        <begin position="126"/>
        <end position="225"/>
    </location>
</feature>
<dbReference type="SMART" id="SM00448">
    <property type="entry name" value="REC"/>
    <property type="match status" value="1"/>
</dbReference>
<keyword evidence="13" id="KW-1185">Reference proteome</keyword>
<dbReference type="GO" id="GO:0006355">
    <property type="term" value="P:regulation of DNA-templated transcription"/>
    <property type="evidence" value="ECO:0007669"/>
    <property type="project" value="InterPro"/>
</dbReference>
<evidence type="ECO:0000259" key="11">
    <source>
        <dbReference type="PROSITE" id="PS51755"/>
    </source>
</evidence>
<dbReference type="SMART" id="SM00862">
    <property type="entry name" value="Trans_reg_C"/>
    <property type="match status" value="1"/>
</dbReference>
<feature type="domain" description="OmpR/PhoB-type" evidence="11">
    <location>
        <begin position="126"/>
        <end position="225"/>
    </location>
</feature>
<evidence type="ECO:0000256" key="6">
    <source>
        <dbReference type="ARBA" id="ARBA00023163"/>
    </source>
</evidence>
<keyword evidence="5 9" id="KW-0238">DNA-binding</keyword>
<dbReference type="AlphaFoldDB" id="A0A8J7KUQ6"/>
<dbReference type="RefSeq" id="WP_197659517.1">
    <property type="nucleotide sequence ID" value="NZ_JAEAGR010000001.1"/>
</dbReference>